<dbReference type="RefSeq" id="WP_256395553.1">
    <property type="nucleotide sequence ID" value="NZ_JANHDJ010000002.1"/>
</dbReference>
<keyword evidence="2" id="KW-0472">Membrane</keyword>
<keyword evidence="4" id="KW-1185">Reference proteome</keyword>
<protein>
    <submittedName>
        <fullName evidence="3">Uncharacterized protein</fullName>
    </submittedName>
</protein>
<feature type="region of interest" description="Disordered" evidence="1">
    <location>
        <begin position="24"/>
        <end position="116"/>
    </location>
</feature>
<sequence>MSDSSRTLGRRDALRGCAGLAATAAVAAQPTVAQDGNETETPANETTGNETTTPGNETAENETAAPNNETAGNETTPPDNETADNETAGPTDSEEMDTANETAESEGSDDGGSGAAGPLSTEGVVAVFLGILAAALFSPVLFALIMKAVYDDETPDESAHEYRPE</sequence>
<evidence type="ECO:0000256" key="2">
    <source>
        <dbReference type="SAM" id="Phobius"/>
    </source>
</evidence>
<name>A0ABD6D7W4_9EURY</name>
<dbReference type="InterPro" id="IPR006311">
    <property type="entry name" value="TAT_signal"/>
</dbReference>
<feature type="transmembrane region" description="Helical" evidence="2">
    <location>
        <begin position="123"/>
        <end position="145"/>
    </location>
</feature>
<dbReference type="PROSITE" id="PS51318">
    <property type="entry name" value="TAT"/>
    <property type="match status" value="1"/>
</dbReference>
<comment type="caution">
    <text evidence="3">The sequence shown here is derived from an EMBL/GenBank/DDBJ whole genome shotgun (WGS) entry which is preliminary data.</text>
</comment>
<evidence type="ECO:0000313" key="3">
    <source>
        <dbReference type="EMBL" id="MFD1642071.1"/>
    </source>
</evidence>
<organism evidence="3 4">
    <name type="scientific">Halohasta litorea</name>
    <dbReference type="NCBI Taxonomy" id="869891"/>
    <lineage>
        <taxon>Archaea</taxon>
        <taxon>Methanobacteriati</taxon>
        <taxon>Methanobacteriota</taxon>
        <taxon>Stenosarchaea group</taxon>
        <taxon>Halobacteria</taxon>
        <taxon>Halobacteriales</taxon>
        <taxon>Haloferacaceae</taxon>
        <taxon>Halohasta</taxon>
    </lineage>
</organism>
<accession>A0ABD6D7W4</accession>
<dbReference type="EMBL" id="JBHUDM010000002">
    <property type="protein sequence ID" value="MFD1642071.1"/>
    <property type="molecule type" value="Genomic_DNA"/>
</dbReference>
<keyword evidence="2" id="KW-1133">Transmembrane helix</keyword>
<feature type="compositionally biased region" description="Low complexity" evidence="1">
    <location>
        <begin position="24"/>
        <end position="78"/>
    </location>
</feature>
<reference evidence="3 4" key="1">
    <citation type="journal article" date="2019" name="Int. J. Syst. Evol. Microbiol.">
        <title>The Global Catalogue of Microorganisms (GCM) 10K type strain sequencing project: providing services to taxonomists for standard genome sequencing and annotation.</title>
        <authorList>
            <consortium name="The Broad Institute Genomics Platform"/>
            <consortium name="The Broad Institute Genome Sequencing Center for Infectious Disease"/>
            <person name="Wu L."/>
            <person name="Ma J."/>
        </authorList>
    </citation>
    <scope>NUCLEOTIDE SEQUENCE [LARGE SCALE GENOMIC DNA]</scope>
    <source>
        <strain evidence="3 4">CGMCC 1.10593</strain>
    </source>
</reference>
<feature type="compositionally biased region" description="Acidic residues" evidence="1">
    <location>
        <begin position="92"/>
        <end position="109"/>
    </location>
</feature>
<proteinExistence type="predicted"/>
<keyword evidence="2" id="KW-0812">Transmembrane</keyword>
<dbReference type="Proteomes" id="UP001597052">
    <property type="component" value="Unassembled WGS sequence"/>
</dbReference>
<evidence type="ECO:0000313" key="4">
    <source>
        <dbReference type="Proteomes" id="UP001597052"/>
    </source>
</evidence>
<evidence type="ECO:0000256" key="1">
    <source>
        <dbReference type="SAM" id="MobiDB-lite"/>
    </source>
</evidence>
<dbReference type="AlphaFoldDB" id="A0ABD6D7W4"/>
<gene>
    <name evidence="3" type="ORF">ACFSBW_09330</name>
</gene>